<accession>A0A1H3X7B2</accession>
<reference evidence="2" key="1">
    <citation type="submission" date="2016-10" db="EMBL/GenBank/DDBJ databases">
        <authorList>
            <person name="Varghese N."/>
            <person name="Submissions S."/>
        </authorList>
    </citation>
    <scope>NUCLEOTIDE SEQUENCE [LARGE SCALE GENOMIC DNA]</scope>
    <source>
        <strain evidence="2">DSM 11526</strain>
    </source>
</reference>
<dbReference type="EMBL" id="FNRJ01000001">
    <property type="protein sequence ID" value="SDZ94532.1"/>
    <property type="molecule type" value="Genomic_DNA"/>
</dbReference>
<dbReference type="OrthoDB" id="9132369at2"/>
<evidence type="ECO:0000313" key="1">
    <source>
        <dbReference type="EMBL" id="SDZ94532.1"/>
    </source>
</evidence>
<gene>
    <name evidence="1" type="ORF">SAMN02745729_10144</name>
</gene>
<evidence type="ECO:0000313" key="2">
    <source>
        <dbReference type="Proteomes" id="UP000242469"/>
    </source>
</evidence>
<sequence length="225" mass="24977">MAATTTVKNIIDQRVKVVLQELAPDGIRWTNAELLCWLNESYQVIVGLRPDSAAVNQSIELNAGTKQAIPDKGMRLLDVVRNLSESGMAILVCDRRQLDMTVRNWHGEKESDEIEHFVFDEMDPRHFYVYPPAAEGTRVEIIYSAVPPPHGDYETNKGDVIRLDDSYAPAIVDYILYRAFAKDADFAGNANRSAMHYNAFNTQLGGKGRMDMSGSPNAGGVARTA</sequence>
<dbReference type="STRING" id="1122198.SAMN02745729_10144"/>
<name>A0A1H3X7B2_9GAMM</name>
<dbReference type="RefSeq" id="WP_091821227.1">
    <property type="nucleotide sequence ID" value="NZ_FNRJ01000001.1"/>
</dbReference>
<organism evidence="1 2">
    <name type="scientific">Marinobacterium iners DSM 11526</name>
    <dbReference type="NCBI Taxonomy" id="1122198"/>
    <lineage>
        <taxon>Bacteria</taxon>
        <taxon>Pseudomonadati</taxon>
        <taxon>Pseudomonadota</taxon>
        <taxon>Gammaproteobacteria</taxon>
        <taxon>Oceanospirillales</taxon>
        <taxon>Oceanospirillaceae</taxon>
        <taxon>Marinobacterium</taxon>
    </lineage>
</organism>
<dbReference type="InterPro" id="IPR056209">
    <property type="entry name" value="SU10_adaptor"/>
</dbReference>
<keyword evidence="2" id="KW-1185">Reference proteome</keyword>
<protein>
    <submittedName>
        <fullName evidence="1">Uncharacterized protein</fullName>
    </submittedName>
</protein>
<dbReference type="Pfam" id="PF24175">
    <property type="entry name" value="SU10_adaptor"/>
    <property type="match status" value="1"/>
</dbReference>
<proteinExistence type="predicted"/>
<dbReference type="AlphaFoldDB" id="A0A1H3X7B2"/>
<dbReference type="Proteomes" id="UP000242469">
    <property type="component" value="Unassembled WGS sequence"/>
</dbReference>